<dbReference type="CDD" id="cd09020">
    <property type="entry name" value="D-hex-6-P-epi_like"/>
    <property type="match status" value="1"/>
</dbReference>
<keyword evidence="3 4" id="KW-0413">Isomerase</keyword>
<feature type="active site" evidence="5">
    <location>
        <position position="271"/>
    </location>
</feature>
<gene>
    <name evidence="6" type="ORF">SAMN05216296_3237</name>
</gene>
<evidence type="ECO:0000256" key="2">
    <source>
        <dbReference type="ARBA" id="ARBA00005866"/>
    </source>
</evidence>
<sequence>MHNPSASHVERIELEQLVCWRVRTPQAELLVAAQGAQLLSYRRHGEPPLIWLSDQARYLRGQGVRGGVPVCWPWFGDLQRNPPAVQAMVQGAAPFHGLARTLDWQLLDVQQAGGQVSLSLGLELPDGLPGWPHAASVRLEICLGDDLQLRLRTHNSGSTPLAISQALHSYFAVSDVRQVRVRGLDGSGYIETLEDWAPRVQQGDLQFSGETDRIYHGLPATLLLEDPQWQRRVELASSGSASAILWNPWIDKSQRLTQFDADAWQGMLCIETANVLDDHVLLPPGAEHVLGLRVRSEVLTDW</sequence>
<dbReference type="InterPro" id="IPR008183">
    <property type="entry name" value="Aldose_1/G6P_1-epimerase"/>
</dbReference>
<dbReference type="InterPro" id="IPR014718">
    <property type="entry name" value="GH-type_carb-bd"/>
</dbReference>
<organism evidence="6 7">
    <name type="scientific">Pseudomonas pohangensis</name>
    <dbReference type="NCBI Taxonomy" id="364197"/>
    <lineage>
        <taxon>Bacteria</taxon>
        <taxon>Pseudomonadati</taxon>
        <taxon>Pseudomonadota</taxon>
        <taxon>Gammaproteobacteria</taxon>
        <taxon>Pseudomonadales</taxon>
        <taxon>Pseudomonadaceae</taxon>
        <taxon>Pseudomonas</taxon>
    </lineage>
</organism>
<comment type="similarity">
    <text evidence="2 4">Belongs to the glucose-6-phosphate 1-epimerase family.</text>
</comment>
<feature type="active site" evidence="5">
    <location>
        <position position="168"/>
    </location>
</feature>
<evidence type="ECO:0000256" key="1">
    <source>
        <dbReference type="ARBA" id="ARBA00001096"/>
    </source>
</evidence>
<dbReference type="STRING" id="364197.SAMN05216296_3237"/>
<dbReference type="PANTHER" id="PTHR11122:SF13">
    <property type="entry name" value="GLUCOSE-6-PHOSPHATE 1-EPIMERASE"/>
    <property type="match status" value="1"/>
</dbReference>
<dbReference type="GO" id="GO:0030246">
    <property type="term" value="F:carbohydrate binding"/>
    <property type="evidence" value="ECO:0007669"/>
    <property type="project" value="UniProtKB-UniRule"/>
</dbReference>
<keyword evidence="7" id="KW-1185">Reference proteome</keyword>
<comment type="catalytic activity">
    <reaction evidence="1">
        <text>alpha-D-glucose 6-phosphate = beta-D-glucose 6-phosphate</text>
        <dbReference type="Rhea" id="RHEA:16249"/>
        <dbReference type="ChEBI" id="CHEBI:58225"/>
        <dbReference type="ChEBI" id="CHEBI:58247"/>
        <dbReference type="EC" id="5.1.3.15"/>
    </reaction>
</comment>
<dbReference type="InterPro" id="IPR025532">
    <property type="entry name" value="G6P_1-epimerase"/>
</dbReference>
<dbReference type="EC" id="5.1.3.15" evidence="4"/>
<dbReference type="RefSeq" id="WP_090197711.1">
    <property type="nucleotide sequence ID" value="NZ_LT629785.1"/>
</dbReference>
<proteinExistence type="inferred from homology"/>
<dbReference type="SUPFAM" id="SSF74650">
    <property type="entry name" value="Galactose mutarotase-like"/>
    <property type="match status" value="1"/>
</dbReference>
<accession>A0A1H2HSP6</accession>
<dbReference type="Gene3D" id="2.70.98.10">
    <property type="match status" value="1"/>
</dbReference>
<evidence type="ECO:0000256" key="3">
    <source>
        <dbReference type="ARBA" id="ARBA00023235"/>
    </source>
</evidence>
<dbReference type="OrthoDB" id="9790727at2"/>
<name>A0A1H2HSP6_9PSED</name>
<evidence type="ECO:0000313" key="7">
    <source>
        <dbReference type="Proteomes" id="UP000243232"/>
    </source>
</evidence>
<dbReference type="GO" id="GO:0005975">
    <property type="term" value="P:carbohydrate metabolic process"/>
    <property type="evidence" value="ECO:0007669"/>
    <property type="project" value="InterPro"/>
</dbReference>
<dbReference type="Pfam" id="PF01263">
    <property type="entry name" value="Aldose_epim"/>
    <property type="match status" value="1"/>
</dbReference>
<dbReference type="PANTHER" id="PTHR11122">
    <property type="entry name" value="APOSPORY-ASSOCIATED PROTEIN C-RELATED"/>
    <property type="match status" value="1"/>
</dbReference>
<dbReference type="GO" id="GO:0047938">
    <property type="term" value="F:glucose-6-phosphate 1-epimerase activity"/>
    <property type="evidence" value="ECO:0007669"/>
    <property type="project" value="UniProtKB-UniRule"/>
</dbReference>
<evidence type="ECO:0000256" key="4">
    <source>
        <dbReference type="PIRNR" id="PIRNR016020"/>
    </source>
</evidence>
<dbReference type="PIRSF" id="PIRSF016020">
    <property type="entry name" value="PHexose_mutarotase"/>
    <property type="match status" value="1"/>
</dbReference>
<dbReference type="AlphaFoldDB" id="A0A1H2HSP6"/>
<protein>
    <recommendedName>
        <fullName evidence="4">Putative glucose-6-phosphate 1-epimerase</fullName>
        <ecNumber evidence="4">5.1.3.15</ecNumber>
    </recommendedName>
</protein>
<dbReference type="InterPro" id="IPR011013">
    <property type="entry name" value="Gal_mutarotase_sf_dom"/>
</dbReference>
<dbReference type="Proteomes" id="UP000243232">
    <property type="component" value="Chromosome I"/>
</dbReference>
<dbReference type="EMBL" id="LT629785">
    <property type="protein sequence ID" value="SDU34920.1"/>
    <property type="molecule type" value="Genomic_DNA"/>
</dbReference>
<reference evidence="7" key="1">
    <citation type="submission" date="2016-10" db="EMBL/GenBank/DDBJ databases">
        <authorList>
            <person name="Varghese N."/>
            <person name="Submissions S."/>
        </authorList>
    </citation>
    <scope>NUCLEOTIDE SEQUENCE [LARGE SCALE GENOMIC DNA]</scope>
    <source>
        <strain evidence="7">DSM 17875</strain>
    </source>
</reference>
<evidence type="ECO:0000313" key="6">
    <source>
        <dbReference type="EMBL" id="SDU34920.1"/>
    </source>
</evidence>
<evidence type="ECO:0000256" key="5">
    <source>
        <dbReference type="PIRSR" id="PIRSR016020-1"/>
    </source>
</evidence>